<evidence type="ECO:0000313" key="3">
    <source>
        <dbReference type="Proteomes" id="UP000309673"/>
    </source>
</evidence>
<dbReference type="Gene3D" id="3.40.50.150">
    <property type="entry name" value="Vaccinia Virus protein VP39"/>
    <property type="match status" value="1"/>
</dbReference>
<keyword evidence="2" id="KW-0489">Methyltransferase</keyword>
<dbReference type="GO" id="GO:0032259">
    <property type="term" value="P:methylation"/>
    <property type="evidence" value="ECO:0007669"/>
    <property type="project" value="UniProtKB-KW"/>
</dbReference>
<keyword evidence="3" id="KW-1185">Reference proteome</keyword>
<gene>
    <name evidence="2" type="ORF">E5161_12270</name>
</gene>
<proteinExistence type="predicted"/>
<name>A0A4U0FB14_9BACL</name>
<evidence type="ECO:0000259" key="1">
    <source>
        <dbReference type="Pfam" id="PF13847"/>
    </source>
</evidence>
<dbReference type="EMBL" id="SUPK01000005">
    <property type="protein sequence ID" value="TJY41965.1"/>
    <property type="molecule type" value="Genomic_DNA"/>
</dbReference>
<dbReference type="GO" id="GO:0008168">
    <property type="term" value="F:methyltransferase activity"/>
    <property type="evidence" value="ECO:0007669"/>
    <property type="project" value="UniProtKB-KW"/>
</dbReference>
<reference evidence="2 3" key="1">
    <citation type="submission" date="2019-04" db="EMBL/GenBank/DDBJ databases">
        <title>Cohnella sp. nov., isolated from soil.</title>
        <authorList>
            <person name="Kim W."/>
        </authorList>
    </citation>
    <scope>NUCLEOTIDE SEQUENCE [LARGE SCALE GENOMIC DNA]</scope>
    <source>
        <strain evidence="2 3">CAU 1483</strain>
    </source>
</reference>
<keyword evidence="2" id="KW-0808">Transferase</keyword>
<evidence type="ECO:0000313" key="2">
    <source>
        <dbReference type="EMBL" id="TJY41965.1"/>
    </source>
</evidence>
<protein>
    <submittedName>
        <fullName evidence="2">Class I SAM-dependent methyltransferase</fullName>
    </submittedName>
</protein>
<dbReference type="OrthoDB" id="9804312at2"/>
<dbReference type="AlphaFoldDB" id="A0A4U0FB14"/>
<dbReference type="Pfam" id="PF13847">
    <property type="entry name" value="Methyltransf_31"/>
    <property type="match status" value="1"/>
</dbReference>
<dbReference type="Proteomes" id="UP000309673">
    <property type="component" value="Unassembled WGS sequence"/>
</dbReference>
<dbReference type="PANTHER" id="PTHR44068:SF11">
    <property type="entry name" value="GERANYL DIPHOSPHATE 2-C-METHYLTRANSFERASE"/>
    <property type="match status" value="1"/>
</dbReference>
<organism evidence="2 3">
    <name type="scientific">Cohnella pontilimi</name>
    <dbReference type="NCBI Taxonomy" id="2564100"/>
    <lineage>
        <taxon>Bacteria</taxon>
        <taxon>Bacillati</taxon>
        <taxon>Bacillota</taxon>
        <taxon>Bacilli</taxon>
        <taxon>Bacillales</taxon>
        <taxon>Paenibacillaceae</taxon>
        <taxon>Cohnella</taxon>
    </lineage>
</organism>
<dbReference type="SUPFAM" id="SSF53335">
    <property type="entry name" value="S-adenosyl-L-methionine-dependent methyltransferases"/>
    <property type="match status" value="1"/>
</dbReference>
<dbReference type="PANTHER" id="PTHR44068">
    <property type="entry name" value="ZGC:194242"/>
    <property type="match status" value="1"/>
</dbReference>
<dbReference type="InterPro" id="IPR050447">
    <property type="entry name" value="Erg6_SMT_methyltransf"/>
</dbReference>
<dbReference type="InterPro" id="IPR025714">
    <property type="entry name" value="Methyltranfer_dom"/>
</dbReference>
<comment type="caution">
    <text evidence="2">The sequence shown here is derived from an EMBL/GenBank/DDBJ whole genome shotgun (WGS) entry which is preliminary data.</text>
</comment>
<dbReference type="CDD" id="cd02440">
    <property type="entry name" value="AdoMet_MTases"/>
    <property type="match status" value="1"/>
</dbReference>
<sequence>MGWDSAWDEVFRNSEWGKYPGEDLIRFVARNFYRAVDRRDVRILEIGCGPGANLWYIAREGFTVEGIDGSSTAVHKAKARLDQEVPNWNGEIRIGDILELPYVDNLFDAVIDNQAISCNSFESAQRMYRETHRVLKPGGKFYSRTFADGSWGDQTGTSVGHHAWIVSEGPLLDKGFSRFTTKEEIPDLTNPLHIDEVELLSRTVNNGANTIKEWIIIGHK</sequence>
<accession>A0A4U0FB14</accession>
<feature type="domain" description="Methyltransferase" evidence="1">
    <location>
        <begin position="39"/>
        <end position="147"/>
    </location>
</feature>
<dbReference type="RefSeq" id="WP_136778099.1">
    <property type="nucleotide sequence ID" value="NZ_SUPK01000005.1"/>
</dbReference>
<dbReference type="InterPro" id="IPR029063">
    <property type="entry name" value="SAM-dependent_MTases_sf"/>
</dbReference>